<accession>A0A1H8B581</accession>
<dbReference type="Proteomes" id="UP000199695">
    <property type="component" value="Unassembled WGS sequence"/>
</dbReference>
<reference evidence="1 2" key="1">
    <citation type="submission" date="2016-10" db="EMBL/GenBank/DDBJ databases">
        <authorList>
            <person name="de Groot N.N."/>
        </authorList>
    </citation>
    <scope>NUCLEOTIDE SEQUENCE [LARGE SCALE GENOMIC DNA]</scope>
    <source>
        <strain evidence="1 2">DSM 46701</strain>
    </source>
</reference>
<organism evidence="1 2">
    <name type="scientific">Lihuaxuella thermophila</name>
    <dbReference type="NCBI Taxonomy" id="1173111"/>
    <lineage>
        <taxon>Bacteria</taxon>
        <taxon>Bacillati</taxon>
        <taxon>Bacillota</taxon>
        <taxon>Bacilli</taxon>
        <taxon>Bacillales</taxon>
        <taxon>Thermoactinomycetaceae</taxon>
        <taxon>Lihuaxuella</taxon>
    </lineage>
</organism>
<protein>
    <submittedName>
        <fullName evidence="1">Uncharacterized protein</fullName>
    </submittedName>
</protein>
<evidence type="ECO:0000313" key="2">
    <source>
        <dbReference type="Proteomes" id="UP000199695"/>
    </source>
</evidence>
<evidence type="ECO:0000313" key="1">
    <source>
        <dbReference type="EMBL" id="SEM77903.1"/>
    </source>
</evidence>
<dbReference type="EMBL" id="FOCQ01000002">
    <property type="protein sequence ID" value="SEM77903.1"/>
    <property type="molecule type" value="Genomic_DNA"/>
</dbReference>
<keyword evidence="2" id="KW-1185">Reference proteome</keyword>
<dbReference type="AlphaFoldDB" id="A0A1H8B581"/>
<proteinExistence type="predicted"/>
<gene>
    <name evidence="1" type="ORF">SAMN05444955_1024</name>
</gene>
<dbReference type="STRING" id="1173111.SAMN05444955_1024"/>
<name>A0A1H8B581_9BACL</name>
<sequence>MRGLYDLKSRTRKELRAYLAEIREAEKLGYKDVVDQLWNNYREERQQLIDLLLGSKIE</sequence>